<evidence type="ECO:0000256" key="15">
    <source>
        <dbReference type="SAM" id="Phobius"/>
    </source>
</evidence>
<keyword evidence="3" id="KW-0575">Peroxidase</keyword>
<evidence type="ECO:0000256" key="2">
    <source>
        <dbReference type="ARBA" id="ARBA00022516"/>
    </source>
</evidence>
<dbReference type="EMBL" id="BAABBO010000007">
    <property type="protein sequence ID" value="GAA3957960.1"/>
    <property type="molecule type" value="Genomic_DNA"/>
</dbReference>
<evidence type="ECO:0000256" key="13">
    <source>
        <dbReference type="ARBA" id="ARBA00023160"/>
    </source>
</evidence>
<dbReference type="Gene3D" id="1.10.640.10">
    <property type="entry name" value="Haem peroxidase domain superfamily, animal type"/>
    <property type="match status" value="1"/>
</dbReference>
<dbReference type="PROSITE" id="PS50292">
    <property type="entry name" value="PEROXIDASE_3"/>
    <property type="match status" value="1"/>
</dbReference>
<evidence type="ECO:0000256" key="11">
    <source>
        <dbReference type="ARBA" id="ARBA00023004"/>
    </source>
</evidence>
<keyword evidence="2" id="KW-0444">Lipid biosynthesis</keyword>
<evidence type="ECO:0000256" key="14">
    <source>
        <dbReference type="SAM" id="Coils"/>
    </source>
</evidence>
<dbReference type="InterPro" id="IPR034815">
    <property type="entry name" value="A_dioxygenase"/>
</dbReference>
<evidence type="ECO:0000256" key="10">
    <source>
        <dbReference type="ARBA" id="ARBA00023002"/>
    </source>
</evidence>
<keyword evidence="10" id="KW-0560">Oxidoreductase</keyword>
<evidence type="ECO:0000313" key="16">
    <source>
        <dbReference type="EMBL" id="GAA3957960.1"/>
    </source>
</evidence>
<evidence type="ECO:0000256" key="4">
    <source>
        <dbReference type="ARBA" id="ARBA00022617"/>
    </source>
</evidence>
<keyword evidence="17" id="KW-1185">Reference proteome</keyword>
<keyword evidence="6" id="KW-0925">Oxylipin biosynthesis</keyword>
<keyword evidence="15" id="KW-1133">Transmembrane helix</keyword>
<dbReference type="Proteomes" id="UP001501337">
    <property type="component" value="Unassembled WGS sequence"/>
</dbReference>
<dbReference type="InterPro" id="IPR050783">
    <property type="entry name" value="Oxylipin_biosynth_metab"/>
</dbReference>
<evidence type="ECO:0000256" key="9">
    <source>
        <dbReference type="ARBA" id="ARBA00022964"/>
    </source>
</evidence>
<evidence type="ECO:0000256" key="1">
    <source>
        <dbReference type="ARBA" id="ARBA00001913"/>
    </source>
</evidence>
<evidence type="ECO:0008006" key="18">
    <source>
        <dbReference type="Google" id="ProtNLM"/>
    </source>
</evidence>
<dbReference type="InterPro" id="IPR010255">
    <property type="entry name" value="Haem_peroxidase_sf"/>
</dbReference>
<comment type="caution">
    <text evidence="16">The sequence shown here is derived from an EMBL/GenBank/DDBJ whole genome shotgun (WGS) entry which is preliminary data.</text>
</comment>
<gene>
    <name evidence="16" type="ORF">GCM10022278_15570</name>
</gene>
<comment type="cofactor">
    <cofactor evidence="1">
        <name>Ca(2+)</name>
        <dbReference type="ChEBI" id="CHEBI:29108"/>
    </cofactor>
</comment>
<dbReference type="Pfam" id="PF03098">
    <property type="entry name" value="An_peroxidase"/>
    <property type="match status" value="2"/>
</dbReference>
<dbReference type="PANTHER" id="PTHR11903">
    <property type="entry name" value="PROSTAGLANDIN G/H SYNTHASE"/>
    <property type="match status" value="1"/>
</dbReference>
<keyword evidence="15" id="KW-0472">Membrane</keyword>
<evidence type="ECO:0000256" key="8">
    <source>
        <dbReference type="ARBA" id="ARBA00022832"/>
    </source>
</evidence>
<dbReference type="RefSeq" id="WP_344805004.1">
    <property type="nucleotide sequence ID" value="NZ_BAABBO010000007.1"/>
</dbReference>
<dbReference type="InterPro" id="IPR037120">
    <property type="entry name" value="Haem_peroxidase_sf_animal"/>
</dbReference>
<keyword evidence="7" id="KW-0611">Plant defense</keyword>
<evidence type="ECO:0000256" key="7">
    <source>
        <dbReference type="ARBA" id="ARBA00022821"/>
    </source>
</evidence>
<dbReference type="SUPFAM" id="SSF48113">
    <property type="entry name" value="Heme-dependent peroxidases"/>
    <property type="match status" value="1"/>
</dbReference>
<protein>
    <recommendedName>
        <fullName evidence="18">Peroxidase</fullName>
    </recommendedName>
</protein>
<keyword evidence="4" id="KW-0349">Heme</keyword>
<evidence type="ECO:0000256" key="6">
    <source>
        <dbReference type="ARBA" id="ARBA00022767"/>
    </source>
</evidence>
<proteinExistence type="predicted"/>
<organism evidence="16 17">
    <name type="scientific">Allohahella marinimesophila</name>
    <dbReference type="NCBI Taxonomy" id="1054972"/>
    <lineage>
        <taxon>Bacteria</taxon>
        <taxon>Pseudomonadati</taxon>
        <taxon>Pseudomonadota</taxon>
        <taxon>Gammaproteobacteria</taxon>
        <taxon>Oceanospirillales</taxon>
        <taxon>Hahellaceae</taxon>
        <taxon>Allohahella</taxon>
    </lineage>
</organism>
<dbReference type="CDD" id="cd09818">
    <property type="entry name" value="PIOX_like"/>
    <property type="match status" value="1"/>
</dbReference>
<sequence>MAITPWVTWPALTSFGSIGVMGALLVLSSERTDLLENNMFDMEQWAKHNANLVCDDRSLMARTVDGTCNILENPAEGSVYRRFGRNVDPASVWAENNADTLLTPNPREVSNVLMARGDEFKPATSLNFIAAAWIQFMVHDWFDHGPQSDADPMRIPLPAGDSLGTGEMVVKRTMPDPTRTGDDADLPPTFQNVNTHWWDGSQLYGSDQATNDSVRAFEGGRLKVTDEQTLPTEFMSGKPVTGFNENWWVGLSMLHRLFTLEHNAIADRLAEAYPDASDEWLYDRARLVNAALMAKIHTVEWTPAILANPVLERAMYANWWGLGGDRDKRDKYQNDLDNLNQNFNQLGNLFRLIGLNSNLGQGDAGFLDHALGGLVGSRTPSDYDVPYTLTEEFVAVYRMHPLLRDSIDVYDIGSNIVDQKIPLPETRDGDAEDLLDDVGADRMWYSFGITNPGSLTLKNYPDFMRNLDVPVRGRLDMATIDILRDRERGVPRYNEFRRQIGLKPITKFEDLTDDPETLAELKQLYNNDIEQIDTLVGQLAEETRPDGFGFGETAFQIFILNASRRLMTDRFFTSDYRAEVYTQEGIDWVEENTMVDIIKRHYPNLSGSLVGMDNAFKPWGLNMPAEYESWDADAKAQHLWTNGVMRTAYDANELPEIPPVNIGGLIDSILWTKVNRVGDVAPAGYEKPLHPRAAVARVKFVPEAGSQYTGLFEGADEGLLRLSLTGDPADRGYAPGLALKLFADGKPSENISALYTLSGQGDNYDFFANEMSNYVSPEANESLGSTILFSLVSTKPTLLMANAMAETRQDGSPVAAPKSPTQLYFVPGQELNGMFSSEPHDFREDLMALPEGVKVYDVYATTKSIRSSIFPSLNRRYARERRESATKIGELVMNSAFVASAFGDSGIFFKHQRYEDR</sequence>
<evidence type="ECO:0000256" key="3">
    <source>
        <dbReference type="ARBA" id="ARBA00022559"/>
    </source>
</evidence>
<accession>A0ABP7P147</accession>
<keyword evidence="13" id="KW-0275">Fatty acid biosynthesis</keyword>
<evidence type="ECO:0000313" key="17">
    <source>
        <dbReference type="Proteomes" id="UP001501337"/>
    </source>
</evidence>
<evidence type="ECO:0000256" key="5">
    <source>
        <dbReference type="ARBA" id="ARBA00022723"/>
    </source>
</evidence>
<keyword evidence="14" id="KW-0175">Coiled coil</keyword>
<dbReference type="InterPro" id="IPR019791">
    <property type="entry name" value="Haem_peroxidase_animal"/>
</dbReference>
<feature type="coiled-coil region" evidence="14">
    <location>
        <begin position="322"/>
        <end position="349"/>
    </location>
</feature>
<feature type="transmembrane region" description="Helical" evidence="15">
    <location>
        <begin position="6"/>
        <end position="27"/>
    </location>
</feature>
<keyword evidence="11" id="KW-0408">Iron</keyword>
<dbReference type="PANTHER" id="PTHR11903:SF11">
    <property type="entry name" value="ALPHA-DIOXYGENASE 1"/>
    <property type="match status" value="1"/>
</dbReference>
<keyword evidence="15" id="KW-0812">Transmembrane</keyword>
<reference evidence="17" key="1">
    <citation type="journal article" date="2019" name="Int. J. Syst. Evol. Microbiol.">
        <title>The Global Catalogue of Microorganisms (GCM) 10K type strain sequencing project: providing services to taxonomists for standard genome sequencing and annotation.</title>
        <authorList>
            <consortium name="The Broad Institute Genomics Platform"/>
            <consortium name="The Broad Institute Genome Sequencing Center for Infectious Disease"/>
            <person name="Wu L."/>
            <person name="Ma J."/>
        </authorList>
    </citation>
    <scope>NUCLEOTIDE SEQUENCE [LARGE SCALE GENOMIC DNA]</scope>
    <source>
        <strain evidence="17">JCM 17555</strain>
    </source>
</reference>
<keyword evidence="12" id="KW-0443">Lipid metabolism</keyword>
<evidence type="ECO:0000256" key="12">
    <source>
        <dbReference type="ARBA" id="ARBA00023098"/>
    </source>
</evidence>
<keyword evidence="5" id="KW-0479">Metal-binding</keyword>
<keyword evidence="9" id="KW-0223">Dioxygenase</keyword>
<name>A0ABP7P147_9GAMM</name>
<keyword evidence="8" id="KW-0276">Fatty acid metabolism</keyword>